<protein>
    <recommendedName>
        <fullName evidence="3">Beta-lactamase class A catalytic domain-containing protein</fullName>
    </recommendedName>
</protein>
<comment type="catalytic activity">
    <reaction evidence="1">
        <text>a beta-lactam + H2O = a substituted beta-amino acid</text>
        <dbReference type="Rhea" id="RHEA:20401"/>
        <dbReference type="ChEBI" id="CHEBI:15377"/>
        <dbReference type="ChEBI" id="CHEBI:35627"/>
        <dbReference type="ChEBI" id="CHEBI:140347"/>
        <dbReference type="EC" id="3.5.2.6"/>
    </reaction>
</comment>
<dbReference type="InterPro" id="IPR045155">
    <property type="entry name" value="Beta-lactam_cat"/>
</dbReference>
<dbReference type="RefSeq" id="WP_085853820.1">
    <property type="nucleotide sequence ID" value="NZ_FOPF01000004.1"/>
</dbReference>
<feature type="domain" description="Beta-lactamase class A catalytic" evidence="3">
    <location>
        <begin position="136"/>
        <end position="353"/>
    </location>
</feature>
<feature type="signal peptide" evidence="2">
    <location>
        <begin position="1"/>
        <end position="18"/>
    </location>
</feature>
<dbReference type="Gene3D" id="3.40.710.10">
    <property type="entry name" value="DD-peptidase/beta-lactamase superfamily"/>
    <property type="match status" value="1"/>
</dbReference>
<proteinExistence type="predicted"/>
<dbReference type="GO" id="GO:0046677">
    <property type="term" value="P:response to antibiotic"/>
    <property type="evidence" value="ECO:0007669"/>
    <property type="project" value="InterPro"/>
</dbReference>
<keyword evidence="2" id="KW-0732">Signal</keyword>
<gene>
    <name evidence="4" type="ORF">PAM7066_01828</name>
</gene>
<feature type="chain" id="PRO_5010998558" description="Beta-lactamase class A catalytic domain-containing protein" evidence="2">
    <location>
        <begin position="19"/>
        <end position="380"/>
    </location>
</feature>
<sequence>MRRLLTLCLAVLPALALAQEDPEAVLSGLLDQRDIAPDRLAPAFRAEVPPAALTWVLDDVVAQVGTVEDIALDGSRFTVTGTQAVVRGSIALDDEGRIATLFFEPPEPVAETIDDVTEGLTELGADVAWLVTRGDETLAAHRADDVLSVASAYKLGVLAALRAEIESGARDWADVVRLQDRHRSLPSGAMQDWPEGAPVTLQTAATLMIAESDNTATDLLIDTLGREAVARALGQDRVLTTREVFALRADPDAAAAWRAADPDEAARIAAEAARDLPDPAALGDQGPDWQLPARTLCDLMEHVGDLDILSVNPGPVPPDDWAQIAYKGGELGDTYNLTALVWDGRAPVCAVLTVNGRTAPPAEIVGAFRALLAAAREAGE</sequence>
<dbReference type="InterPro" id="IPR012338">
    <property type="entry name" value="Beta-lactam/transpept-like"/>
</dbReference>
<dbReference type="SUPFAM" id="SSF56601">
    <property type="entry name" value="beta-lactamase/transpeptidase-like"/>
    <property type="match status" value="1"/>
</dbReference>
<dbReference type="STRING" id="315423.SAMN04488020_104206"/>
<evidence type="ECO:0000313" key="4">
    <source>
        <dbReference type="EMBL" id="SLN42505.1"/>
    </source>
</evidence>
<dbReference type="PANTHER" id="PTHR35333">
    <property type="entry name" value="BETA-LACTAMASE"/>
    <property type="match status" value="1"/>
</dbReference>
<dbReference type="InterPro" id="IPR000871">
    <property type="entry name" value="Beta-lactam_class-A"/>
</dbReference>
<organism evidence="4 5">
    <name type="scientific">Palleronia marisminoris</name>
    <dbReference type="NCBI Taxonomy" id="315423"/>
    <lineage>
        <taxon>Bacteria</taxon>
        <taxon>Pseudomonadati</taxon>
        <taxon>Pseudomonadota</taxon>
        <taxon>Alphaproteobacteria</taxon>
        <taxon>Rhodobacterales</taxon>
        <taxon>Roseobacteraceae</taxon>
        <taxon>Palleronia</taxon>
    </lineage>
</organism>
<reference evidence="4 5" key="1">
    <citation type="submission" date="2017-03" db="EMBL/GenBank/DDBJ databases">
        <authorList>
            <person name="Afonso C.L."/>
            <person name="Miller P.J."/>
            <person name="Scott M.A."/>
            <person name="Spackman E."/>
            <person name="Goraichik I."/>
            <person name="Dimitrov K.M."/>
            <person name="Suarez D.L."/>
            <person name="Swayne D.E."/>
        </authorList>
    </citation>
    <scope>NUCLEOTIDE SEQUENCE [LARGE SCALE GENOMIC DNA]</scope>
    <source>
        <strain evidence="4 5">CECT 7066</strain>
    </source>
</reference>
<dbReference type="GO" id="GO:0008800">
    <property type="term" value="F:beta-lactamase activity"/>
    <property type="evidence" value="ECO:0007669"/>
    <property type="project" value="UniProtKB-EC"/>
</dbReference>
<dbReference type="EMBL" id="FWFV01000004">
    <property type="protein sequence ID" value="SLN42505.1"/>
    <property type="molecule type" value="Genomic_DNA"/>
</dbReference>
<accession>A0A1Y5SPN8</accession>
<dbReference type="PANTHER" id="PTHR35333:SF5">
    <property type="entry name" value="CONSERVED LIPOPROTEIN LPQF-RELATED"/>
    <property type="match status" value="1"/>
</dbReference>
<dbReference type="Pfam" id="PF13354">
    <property type="entry name" value="Beta-lactamase2"/>
    <property type="match status" value="1"/>
</dbReference>
<evidence type="ECO:0000259" key="3">
    <source>
        <dbReference type="Pfam" id="PF13354"/>
    </source>
</evidence>
<dbReference type="Proteomes" id="UP000193870">
    <property type="component" value="Unassembled WGS sequence"/>
</dbReference>
<keyword evidence="5" id="KW-1185">Reference proteome</keyword>
<evidence type="ECO:0000256" key="1">
    <source>
        <dbReference type="ARBA" id="ARBA00001526"/>
    </source>
</evidence>
<name>A0A1Y5SPN8_9RHOB</name>
<dbReference type="AlphaFoldDB" id="A0A1Y5SPN8"/>
<dbReference type="GO" id="GO:0030655">
    <property type="term" value="P:beta-lactam antibiotic catabolic process"/>
    <property type="evidence" value="ECO:0007669"/>
    <property type="project" value="InterPro"/>
</dbReference>
<evidence type="ECO:0000313" key="5">
    <source>
        <dbReference type="Proteomes" id="UP000193870"/>
    </source>
</evidence>
<evidence type="ECO:0000256" key="2">
    <source>
        <dbReference type="SAM" id="SignalP"/>
    </source>
</evidence>
<dbReference type="OrthoDB" id="108135at2"/>